<evidence type="ECO:0000313" key="2">
    <source>
        <dbReference type="Proteomes" id="UP000553632"/>
    </source>
</evidence>
<name>A0A7J6Q1X7_PEROL</name>
<proteinExistence type="predicted"/>
<comment type="caution">
    <text evidence="1">The sequence shown here is derived from an EMBL/GenBank/DDBJ whole genome shotgun (WGS) entry which is preliminary data.</text>
</comment>
<organism evidence="1 2">
    <name type="scientific">Perkinsus olseni</name>
    <name type="common">Perkinsus atlanticus</name>
    <dbReference type="NCBI Taxonomy" id="32597"/>
    <lineage>
        <taxon>Eukaryota</taxon>
        <taxon>Sar</taxon>
        <taxon>Alveolata</taxon>
        <taxon>Perkinsozoa</taxon>
        <taxon>Perkinsea</taxon>
        <taxon>Perkinsida</taxon>
        <taxon>Perkinsidae</taxon>
        <taxon>Perkinsus</taxon>
    </lineage>
</organism>
<dbReference type="PANTHER" id="PTHR30244:SF34">
    <property type="entry name" value="DTDP-4-AMINO-4,6-DIDEOXYGALACTOSE TRANSAMINASE"/>
    <property type="match status" value="1"/>
</dbReference>
<feature type="non-terminal residue" evidence="1">
    <location>
        <position position="194"/>
    </location>
</feature>
<dbReference type="GO" id="GO:0008483">
    <property type="term" value="F:transaminase activity"/>
    <property type="evidence" value="ECO:0007669"/>
    <property type="project" value="TreeGrafter"/>
</dbReference>
<dbReference type="Gene3D" id="3.40.640.10">
    <property type="entry name" value="Type I PLP-dependent aspartate aminotransferase-like (Major domain)"/>
    <property type="match status" value="1"/>
</dbReference>
<dbReference type="SUPFAM" id="SSF53383">
    <property type="entry name" value="PLP-dependent transferases"/>
    <property type="match status" value="1"/>
</dbReference>
<sequence>DRFCYFYEVGEDGGGQGLWHVYDHESVGQNFRMPELLGAVGVAAAEMLPVMISRKRTIHAWYEEHLGDLIKSDMIQLQNFEPTDEPVWWLNAVFLRVDGLRGETVGMELMRMAPEIEIRPGFFPLGMMKPFQGGTSLPCPVAELLYEKILCLPSSHNLTERDVRHVCATLKKALCSTVSSVENVIEDGLKAIAA</sequence>
<dbReference type="AlphaFoldDB" id="A0A7J6Q1X7"/>
<evidence type="ECO:0000313" key="1">
    <source>
        <dbReference type="EMBL" id="KAF4702283.1"/>
    </source>
</evidence>
<dbReference type="InterPro" id="IPR015421">
    <property type="entry name" value="PyrdxlP-dep_Trfase_major"/>
</dbReference>
<dbReference type="Proteomes" id="UP000553632">
    <property type="component" value="Unassembled WGS sequence"/>
</dbReference>
<gene>
    <name evidence="1" type="ORF">FOZ63_018239</name>
</gene>
<dbReference type="EMBL" id="JABANO010036160">
    <property type="protein sequence ID" value="KAF4702283.1"/>
    <property type="molecule type" value="Genomic_DNA"/>
</dbReference>
<protein>
    <submittedName>
        <fullName evidence="1">Uncharacterized protein</fullName>
    </submittedName>
</protein>
<dbReference type="InterPro" id="IPR000653">
    <property type="entry name" value="DegT/StrS_aminotransferase"/>
</dbReference>
<dbReference type="Pfam" id="PF01041">
    <property type="entry name" value="DegT_DnrJ_EryC1"/>
    <property type="match status" value="1"/>
</dbReference>
<dbReference type="GO" id="GO:0030170">
    <property type="term" value="F:pyridoxal phosphate binding"/>
    <property type="evidence" value="ECO:0007669"/>
    <property type="project" value="TreeGrafter"/>
</dbReference>
<accession>A0A7J6Q1X7</accession>
<dbReference type="PANTHER" id="PTHR30244">
    <property type="entry name" value="TRANSAMINASE"/>
    <property type="match status" value="1"/>
</dbReference>
<reference evidence="1 2" key="1">
    <citation type="submission" date="2020-04" db="EMBL/GenBank/DDBJ databases">
        <title>Perkinsus olseni comparative genomics.</title>
        <authorList>
            <person name="Bogema D.R."/>
        </authorList>
    </citation>
    <scope>NUCLEOTIDE SEQUENCE [LARGE SCALE GENOMIC DNA]</scope>
    <source>
        <strain evidence="1 2">ATCC PRA-207</strain>
    </source>
</reference>
<dbReference type="GO" id="GO:0000271">
    <property type="term" value="P:polysaccharide biosynthetic process"/>
    <property type="evidence" value="ECO:0007669"/>
    <property type="project" value="TreeGrafter"/>
</dbReference>
<dbReference type="InterPro" id="IPR015424">
    <property type="entry name" value="PyrdxlP-dep_Trfase"/>
</dbReference>
<keyword evidence="2" id="KW-1185">Reference proteome</keyword>